<dbReference type="AlphaFoldDB" id="A0A194UZZ2"/>
<gene>
    <name evidence="2" type="ORF">VP1G_04528</name>
</gene>
<accession>A0A194UZZ2</accession>
<evidence type="ECO:0000256" key="1">
    <source>
        <dbReference type="SAM" id="MobiDB-lite"/>
    </source>
</evidence>
<feature type="compositionally biased region" description="Polar residues" evidence="1">
    <location>
        <begin position="138"/>
        <end position="153"/>
    </location>
</feature>
<reference evidence="3" key="1">
    <citation type="submission" date="2014-12" db="EMBL/GenBank/DDBJ databases">
        <title>Genome Sequence of Valsa Canker Pathogens Uncovers a Specific Adaption of Colonization on Woody Bark.</title>
        <authorList>
            <person name="Yin Z."/>
            <person name="Liu H."/>
            <person name="Gao X."/>
            <person name="Li Z."/>
            <person name="Song N."/>
            <person name="Ke X."/>
            <person name="Dai Q."/>
            <person name="Wu Y."/>
            <person name="Sun Y."/>
            <person name="Xu J.-R."/>
            <person name="Kang Z.K."/>
            <person name="Wang L."/>
            <person name="Huang L."/>
        </authorList>
    </citation>
    <scope>NUCLEOTIDE SEQUENCE [LARGE SCALE GENOMIC DNA]</scope>
    <source>
        <strain evidence="3">SXYL134</strain>
    </source>
</reference>
<feature type="region of interest" description="Disordered" evidence="1">
    <location>
        <begin position="231"/>
        <end position="328"/>
    </location>
</feature>
<feature type="region of interest" description="Disordered" evidence="1">
    <location>
        <begin position="138"/>
        <end position="157"/>
    </location>
</feature>
<evidence type="ECO:0000313" key="3">
    <source>
        <dbReference type="Proteomes" id="UP000078576"/>
    </source>
</evidence>
<organism evidence="2 3">
    <name type="scientific">Cytospora mali</name>
    <name type="common">Apple Valsa canker fungus</name>
    <name type="synonym">Valsa mali</name>
    <dbReference type="NCBI Taxonomy" id="578113"/>
    <lineage>
        <taxon>Eukaryota</taxon>
        <taxon>Fungi</taxon>
        <taxon>Dikarya</taxon>
        <taxon>Ascomycota</taxon>
        <taxon>Pezizomycotina</taxon>
        <taxon>Sordariomycetes</taxon>
        <taxon>Sordariomycetidae</taxon>
        <taxon>Diaporthales</taxon>
        <taxon>Cytosporaceae</taxon>
        <taxon>Cytospora</taxon>
    </lineage>
</organism>
<name>A0A194UZZ2_CYTMA</name>
<feature type="compositionally biased region" description="Basic and acidic residues" evidence="1">
    <location>
        <begin position="264"/>
        <end position="284"/>
    </location>
</feature>
<protein>
    <submittedName>
        <fullName evidence="2">Uncharacterized protein</fullName>
    </submittedName>
</protein>
<evidence type="ECO:0000313" key="2">
    <source>
        <dbReference type="EMBL" id="KUI57228.1"/>
    </source>
</evidence>
<sequence>MSTFFSRLLRPRRARGQLHAPPARGQAEVNALLDPNSIAFDDFDNFILVIQEADPQARGLGILGGRRPAPAATSLISPSPPDTASLGLSWSSGDDDFDAAQAATSFMSPSQLDISSPDLTWSIGDHDYDPDARMLSESQAVPESVAHTDSSRALTPPASLLVENSQPEAPSSSERSAHSSYASSYYSARSQGPFRPIQWGLVRNLGAVVGEAAGPPPAAAAAGYDSDATTLVDQESDASPPDVAHATDSVGDVGAGPSAPYEAGVRDADGTKHIVESIIDERGRYSTRWKGTSNAKQGHDASDSLQDSREQSYDNSLGDSGKRVGESC</sequence>
<feature type="compositionally biased region" description="Basic and acidic residues" evidence="1">
    <location>
        <begin position="297"/>
        <end position="312"/>
    </location>
</feature>
<dbReference type="EMBL" id="KN714697">
    <property type="protein sequence ID" value="KUI57228.1"/>
    <property type="molecule type" value="Genomic_DNA"/>
</dbReference>
<dbReference type="OrthoDB" id="10659358at2759"/>
<dbReference type="Proteomes" id="UP000078576">
    <property type="component" value="Unassembled WGS sequence"/>
</dbReference>
<keyword evidence="3" id="KW-1185">Reference proteome</keyword>
<proteinExistence type="predicted"/>